<evidence type="ECO:0000256" key="1">
    <source>
        <dbReference type="ARBA" id="ARBA00004141"/>
    </source>
</evidence>
<dbReference type="SUPFAM" id="SSF81340">
    <property type="entry name" value="Clc chloride channel"/>
    <property type="match status" value="1"/>
</dbReference>
<feature type="transmembrane region" description="Helical" evidence="6">
    <location>
        <begin position="187"/>
        <end position="207"/>
    </location>
</feature>
<feature type="transmembrane region" description="Helical" evidence="6">
    <location>
        <begin position="111"/>
        <end position="135"/>
    </location>
</feature>
<feature type="transmembrane region" description="Helical" evidence="6">
    <location>
        <begin position="237"/>
        <end position="254"/>
    </location>
</feature>
<keyword evidence="4 6" id="KW-0472">Membrane</keyword>
<feature type="transmembrane region" description="Helical" evidence="6">
    <location>
        <begin position="70"/>
        <end position="91"/>
    </location>
</feature>
<evidence type="ECO:0000313" key="7">
    <source>
        <dbReference type="EMBL" id="SUO94027.1"/>
    </source>
</evidence>
<organism evidence="7 8">
    <name type="scientific">Suttonella ornithocola</name>
    <dbReference type="NCBI Taxonomy" id="279832"/>
    <lineage>
        <taxon>Bacteria</taxon>
        <taxon>Pseudomonadati</taxon>
        <taxon>Pseudomonadota</taxon>
        <taxon>Gammaproteobacteria</taxon>
        <taxon>Cardiobacteriales</taxon>
        <taxon>Cardiobacteriaceae</taxon>
        <taxon>Suttonella</taxon>
    </lineage>
</organism>
<keyword evidence="5" id="KW-0407">Ion channel</keyword>
<name>A0A380MRR8_9GAMM</name>
<dbReference type="GO" id="GO:0015108">
    <property type="term" value="F:chloride transmembrane transporter activity"/>
    <property type="evidence" value="ECO:0007669"/>
    <property type="project" value="InterPro"/>
</dbReference>
<dbReference type="Pfam" id="PF00654">
    <property type="entry name" value="Voltage_CLC"/>
    <property type="match status" value="1"/>
</dbReference>
<sequence length="297" mass="31152">MHYIGPEAGLLAVVAECSALIGLRLKAEQKRLLADVGAVAALSGLYVSPPGVAVWVDDPSETELKLNVPLVWKLLAGIFGMAGFWLVHRWLTDSTFHPLPLPEYSADGSAFFAALPAVLVGIIFGKAFVALHHTFPLVLKRLHPQPIGQILIGSAAFALLAAAVPLLRFSGHHELEHALAHSVDYGAAALMALAAGKILATNLCLASGWRGGEIFPVIFAATAIGAAVHQWLPVVPLTVAVMGAAGAMCVMCMGRPLAVMLILLLISGGAAPDALFCGVLLGYLVKRMESRNHVSTV</sequence>
<protein>
    <submittedName>
        <fullName evidence="7">Putative ion channel protein</fullName>
    </submittedName>
</protein>
<dbReference type="InterPro" id="IPR050368">
    <property type="entry name" value="ClC-type_chloride_channel"/>
</dbReference>
<dbReference type="GO" id="GO:0016020">
    <property type="term" value="C:membrane"/>
    <property type="evidence" value="ECO:0007669"/>
    <property type="project" value="UniProtKB-SubCell"/>
</dbReference>
<feature type="transmembrane region" description="Helical" evidence="6">
    <location>
        <begin position="147"/>
        <end position="167"/>
    </location>
</feature>
<dbReference type="OrthoDB" id="2729535at2"/>
<dbReference type="EMBL" id="UHIC01000001">
    <property type="protein sequence ID" value="SUO94027.1"/>
    <property type="molecule type" value="Genomic_DNA"/>
</dbReference>
<gene>
    <name evidence="7" type="ORF">NCTC13337_00537</name>
</gene>
<evidence type="ECO:0000256" key="5">
    <source>
        <dbReference type="ARBA" id="ARBA00023303"/>
    </source>
</evidence>
<keyword evidence="5" id="KW-0406">Ion transport</keyword>
<keyword evidence="5" id="KW-0813">Transport</keyword>
<dbReference type="RefSeq" id="WP_072577064.1">
    <property type="nucleotide sequence ID" value="NZ_LWHB01000129.1"/>
</dbReference>
<dbReference type="PANTHER" id="PTHR43427">
    <property type="entry name" value="CHLORIDE CHANNEL PROTEIN CLC-E"/>
    <property type="match status" value="1"/>
</dbReference>
<dbReference type="Proteomes" id="UP000254601">
    <property type="component" value="Unassembled WGS sequence"/>
</dbReference>
<comment type="subcellular location">
    <subcellularLocation>
        <location evidence="1">Membrane</location>
        <topology evidence="1">Multi-pass membrane protein</topology>
    </subcellularLocation>
</comment>
<feature type="transmembrane region" description="Helical" evidence="6">
    <location>
        <begin position="261"/>
        <end position="285"/>
    </location>
</feature>
<dbReference type="Gene3D" id="1.10.3080.10">
    <property type="entry name" value="Clc chloride channel"/>
    <property type="match status" value="1"/>
</dbReference>
<dbReference type="InterPro" id="IPR001807">
    <property type="entry name" value="ClC"/>
</dbReference>
<evidence type="ECO:0000313" key="8">
    <source>
        <dbReference type="Proteomes" id="UP000254601"/>
    </source>
</evidence>
<reference evidence="7 8" key="1">
    <citation type="submission" date="2018-06" db="EMBL/GenBank/DDBJ databases">
        <authorList>
            <consortium name="Pathogen Informatics"/>
            <person name="Doyle S."/>
        </authorList>
    </citation>
    <scope>NUCLEOTIDE SEQUENCE [LARGE SCALE GENOMIC DNA]</scope>
    <source>
        <strain evidence="7 8">NCTC13337</strain>
    </source>
</reference>
<keyword evidence="8" id="KW-1185">Reference proteome</keyword>
<dbReference type="InterPro" id="IPR014743">
    <property type="entry name" value="Cl-channel_core"/>
</dbReference>
<proteinExistence type="predicted"/>
<evidence type="ECO:0000256" key="6">
    <source>
        <dbReference type="SAM" id="Phobius"/>
    </source>
</evidence>
<evidence type="ECO:0000256" key="2">
    <source>
        <dbReference type="ARBA" id="ARBA00022692"/>
    </source>
</evidence>
<keyword evidence="2 6" id="KW-0812">Transmembrane</keyword>
<dbReference type="AlphaFoldDB" id="A0A380MRR8"/>
<evidence type="ECO:0000256" key="4">
    <source>
        <dbReference type="ARBA" id="ARBA00023136"/>
    </source>
</evidence>
<keyword evidence="3 6" id="KW-1133">Transmembrane helix</keyword>
<accession>A0A380MRR8</accession>
<evidence type="ECO:0000256" key="3">
    <source>
        <dbReference type="ARBA" id="ARBA00022989"/>
    </source>
</evidence>
<dbReference type="PANTHER" id="PTHR43427:SF12">
    <property type="entry name" value="CHLORIDE TRANSPORTER"/>
    <property type="match status" value="1"/>
</dbReference>